<evidence type="ECO:0000313" key="3">
    <source>
        <dbReference type="EMBL" id="OAA47104.1"/>
    </source>
</evidence>
<feature type="region of interest" description="Disordered" evidence="2">
    <location>
        <begin position="483"/>
        <end position="507"/>
    </location>
</feature>
<gene>
    <name evidence="3" type="ORF">NOR_02740</name>
</gene>
<protein>
    <recommendedName>
        <fullName evidence="5">Mfs allantoate</fullName>
    </recommendedName>
</protein>
<proteinExistence type="predicted"/>
<dbReference type="OrthoDB" id="5326588at2759"/>
<evidence type="ECO:0008006" key="5">
    <source>
        <dbReference type="Google" id="ProtNLM"/>
    </source>
</evidence>
<evidence type="ECO:0000256" key="1">
    <source>
        <dbReference type="SAM" id="Coils"/>
    </source>
</evidence>
<feature type="compositionally biased region" description="Polar residues" evidence="2">
    <location>
        <begin position="271"/>
        <end position="281"/>
    </location>
</feature>
<feature type="region of interest" description="Disordered" evidence="2">
    <location>
        <begin position="267"/>
        <end position="328"/>
    </location>
</feature>
<organism evidence="3 4">
    <name type="scientific">Metarhizium rileyi (strain RCEF 4871)</name>
    <name type="common">Nomuraea rileyi</name>
    <dbReference type="NCBI Taxonomy" id="1649241"/>
    <lineage>
        <taxon>Eukaryota</taxon>
        <taxon>Fungi</taxon>
        <taxon>Dikarya</taxon>
        <taxon>Ascomycota</taxon>
        <taxon>Pezizomycotina</taxon>
        <taxon>Sordariomycetes</taxon>
        <taxon>Hypocreomycetidae</taxon>
        <taxon>Hypocreales</taxon>
        <taxon>Clavicipitaceae</taxon>
        <taxon>Metarhizium</taxon>
    </lineage>
</organism>
<dbReference type="OMA" id="CRNWAEF"/>
<feature type="coiled-coil region" evidence="1">
    <location>
        <begin position="163"/>
        <end position="209"/>
    </location>
</feature>
<keyword evidence="1" id="KW-0175">Coiled coil</keyword>
<accession>A0A167GU88</accession>
<feature type="compositionally biased region" description="Acidic residues" evidence="2">
    <location>
        <begin position="488"/>
        <end position="507"/>
    </location>
</feature>
<evidence type="ECO:0000313" key="4">
    <source>
        <dbReference type="Proteomes" id="UP000243498"/>
    </source>
</evidence>
<sequence>MASDQPQCQALRLSDGEACQDTATNANNLFCKFHAKQAFGLYTGYKRRNGQLDAIDDDAPMYLRNANTPLANDNFDSIKEESVLQEVHSHLFEKYVLLSKVIDARKLHHKHFYPLQVDYGHQAYLDKLSSQRHTLLRALGMLEKRTAQVLYEKEKWFAWVRKVQETEEASREKEQKKVKQEAALFKRHMKTLQTRLDRMRQKEEKKRQDAYLEDAYKERISMSTDESDDDGAWDPIEDMEDDKRYRYIDLIKHFLWINVLDPAETTAHPAENTTHPAGSTVDTKEPADSCESQVPVTKHMKKAKGKSAATSKLTPSGHGPHGSSATTDMADRGQKRLLAMQQSGQSTTGADLQEPDKINIETEAEMRKRLVEGVEKNYDGVWGIQVVGTMDNPHETAERTAPMTEDEIESVVSDIREIKRLLLSRLILAQSSLLPAAIRANSVEEFLNDTDVAESDLRDLCLKVADPSLQVIRDACADFARGNGVNDDVQEPSEDETDDDDDDVDESLPDLITENQRYAHLHTEQWPLEKYLANTAVVSRRDKKSASRKMKVRICGKSIWNHASEKAMSRDGWLQFSVMAKDCNLENALQLCRNWAEFSDLNLLNVWQFFPASSWASWGGNRLVQQLQELAFFPYFVDFDAQQHSRHEKVGGRSQGRRRHDIIETRNIVVGHMKRNDPVTRRFLQYLVMRAGEVLVLVRDGKTGRVITAPPKEHLWTYRRKQGIGRASKNEYVNVLEVGPEYFDMLDTLRKWRFRFDDYYDVFLWDFVPCQSPMDMYNVIIHELHNAWRITSPRSIYAHMEPLLRTLTREEGSMRTRQIKTGENITSLWEQLMDERNEYVLFGTDGKQITSSDASDQNISPYIFYNDANAVEDRVLFPDELFSQKKSVPFREINNGVNRIESGLLPSTARHVLKGLKDMAMSDLEDEPHAKSPDSEFDEKRRHLWDLPQVWESAIAQVRREMPRGERGNLLKRTGLDKMHQNLSYDERLDESDALEMMERDRSVEFKESLHEGDLEPGSIKNYYDVQDKIDKMLQLAHFGSTEWAWFVIEVMDWLQLRANAGEYSHDPASPWPHSFILHDLVRAFATVAMFFPGLAVTETITKFIESDQCEELRKSGLFDPKQRAGKLPDRRSRTSYRYRKPEFWAKWKEVLESPDYYTDAYPFDWSLAIRPIIAKLYRAGVIAPAYYQNDQQVVPGVATANTEPHRPDALDLFINYEDPHGNCPVTWAPSYLHPYQWPVLLPIAQRFAKGRESVRFALLRLWSAPHFYPLMVGLQSRHGTSFLDSVGRSWEWKFVPKDMPGSEFSAHFTTEKRLSLLRRQFGDCVVSRGDLILVMAEDVEELLKTCVAVTFAMQTKPWLREVDLWKSFIDVDLEFLEELDDFWLD</sequence>
<comment type="caution">
    <text evidence="3">The sequence shown here is derived from an EMBL/GenBank/DDBJ whole genome shotgun (WGS) entry which is preliminary data.</text>
</comment>
<keyword evidence="4" id="KW-1185">Reference proteome</keyword>
<name>A0A167GU88_METRR</name>
<dbReference type="Proteomes" id="UP000243498">
    <property type="component" value="Unassembled WGS sequence"/>
</dbReference>
<dbReference type="EMBL" id="AZHC01000006">
    <property type="protein sequence ID" value="OAA47104.1"/>
    <property type="molecule type" value="Genomic_DNA"/>
</dbReference>
<reference evidence="3 4" key="1">
    <citation type="journal article" date="2016" name="Genome Biol. Evol.">
        <title>Divergent and convergent evolution of fungal pathogenicity.</title>
        <authorList>
            <person name="Shang Y."/>
            <person name="Xiao G."/>
            <person name="Zheng P."/>
            <person name="Cen K."/>
            <person name="Zhan S."/>
            <person name="Wang C."/>
        </authorList>
    </citation>
    <scope>NUCLEOTIDE SEQUENCE [LARGE SCALE GENOMIC DNA]</scope>
    <source>
        <strain evidence="3 4">RCEF 4871</strain>
    </source>
</reference>
<evidence type="ECO:0000256" key="2">
    <source>
        <dbReference type="SAM" id="MobiDB-lite"/>
    </source>
</evidence>